<protein>
    <submittedName>
        <fullName evidence="1">Uncharacterized protein</fullName>
    </submittedName>
</protein>
<name>A0A117N480_RHILI</name>
<sequence length="83" mass="8992">MTYSATILRRGQGIHWTGLLRARQGAVTLEVHGGDLEHFEQPAGRRIAGADHSTGNDLEEFLACAAAGFIVEHGCLRLLEQHG</sequence>
<accession>A0A117N480</accession>
<comment type="caution">
    <text evidence="1">The sequence shown here is derived from an EMBL/GenBank/DDBJ whole genome shotgun (WGS) entry which is preliminary data.</text>
</comment>
<evidence type="ECO:0000313" key="1">
    <source>
        <dbReference type="EMBL" id="KUM27756.1"/>
    </source>
</evidence>
<dbReference type="EMBL" id="LPWA01000068">
    <property type="protein sequence ID" value="KUM27756.1"/>
    <property type="molecule type" value="Genomic_DNA"/>
</dbReference>
<gene>
    <name evidence="1" type="ORF">AU467_15315</name>
</gene>
<reference evidence="1 2" key="1">
    <citation type="submission" date="2015-12" db="EMBL/GenBank/DDBJ databases">
        <title>Draft genome sequence of Mesorhizobium sp. UFLA 01-765, a multitolerant efficient symbiont and plant-growth promoting strain isolated from Zn-mining soil using Leucaena leucocephala as a trap plant.</title>
        <authorList>
            <person name="Rangel W.M."/>
            <person name="Thijs S."/>
            <person name="Longatti S.M."/>
            <person name="Moreira F.M."/>
            <person name="Weyens N."/>
            <person name="Vangronsveld J."/>
            <person name="Van Hamme J.D."/>
            <person name="Bottos E.M."/>
            <person name="Rineau F."/>
        </authorList>
    </citation>
    <scope>NUCLEOTIDE SEQUENCE [LARGE SCALE GENOMIC DNA]</scope>
    <source>
        <strain evidence="1 2">UFLA 01-765</strain>
    </source>
</reference>
<organism evidence="1 2">
    <name type="scientific">Rhizobium loti</name>
    <name type="common">Mesorhizobium loti</name>
    <dbReference type="NCBI Taxonomy" id="381"/>
    <lineage>
        <taxon>Bacteria</taxon>
        <taxon>Pseudomonadati</taxon>
        <taxon>Pseudomonadota</taxon>
        <taxon>Alphaproteobacteria</taxon>
        <taxon>Hyphomicrobiales</taxon>
        <taxon>Phyllobacteriaceae</taxon>
        <taxon>Mesorhizobium</taxon>
    </lineage>
</organism>
<proteinExistence type="predicted"/>
<dbReference type="Proteomes" id="UP000053176">
    <property type="component" value="Unassembled WGS sequence"/>
</dbReference>
<evidence type="ECO:0000313" key="2">
    <source>
        <dbReference type="Proteomes" id="UP000053176"/>
    </source>
</evidence>
<dbReference type="AlphaFoldDB" id="A0A117N480"/>